<organism evidence="2 3">
    <name type="scientific">Acrasis kona</name>
    <dbReference type="NCBI Taxonomy" id="1008807"/>
    <lineage>
        <taxon>Eukaryota</taxon>
        <taxon>Discoba</taxon>
        <taxon>Heterolobosea</taxon>
        <taxon>Tetramitia</taxon>
        <taxon>Eutetramitia</taxon>
        <taxon>Acrasidae</taxon>
        <taxon>Acrasis</taxon>
    </lineage>
</organism>
<feature type="region of interest" description="Disordered" evidence="1">
    <location>
        <begin position="58"/>
        <end position="112"/>
    </location>
</feature>
<reference evidence="2 3" key="1">
    <citation type="submission" date="2024-03" db="EMBL/GenBank/DDBJ databases">
        <title>The Acrasis kona genome and developmental transcriptomes reveal deep origins of eukaryotic multicellular pathways.</title>
        <authorList>
            <person name="Sheikh S."/>
            <person name="Fu C.-J."/>
            <person name="Brown M.W."/>
            <person name="Baldauf S.L."/>
        </authorList>
    </citation>
    <scope>NUCLEOTIDE SEQUENCE [LARGE SCALE GENOMIC DNA]</scope>
    <source>
        <strain evidence="2 3">ATCC MYA-3509</strain>
    </source>
</reference>
<dbReference type="Proteomes" id="UP001431209">
    <property type="component" value="Unassembled WGS sequence"/>
</dbReference>
<gene>
    <name evidence="2" type="ORF">AKO1_009809</name>
</gene>
<evidence type="ECO:0000313" key="3">
    <source>
        <dbReference type="Proteomes" id="UP001431209"/>
    </source>
</evidence>
<feature type="compositionally biased region" description="Polar residues" evidence="1">
    <location>
        <begin position="96"/>
        <end position="105"/>
    </location>
</feature>
<comment type="caution">
    <text evidence="2">The sequence shown here is derived from an EMBL/GenBank/DDBJ whole genome shotgun (WGS) entry which is preliminary data.</text>
</comment>
<proteinExistence type="predicted"/>
<name>A0AAW2ZQG6_9EUKA</name>
<dbReference type="EMBL" id="JAOPGA020001734">
    <property type="protein sequence ID" value="KAL0490912.1"/>
    <property type="molecule type" value="Genomic_DNA"/>
</dbReference>
<protein>
    <submittedName>
        <fullName evidence="2">Uncharacterized protein</fullName>
    </submittedName>
</protein>
<accession>A0AAW2ZQG6</accession>
<sequence>MDEPLPRPSPATRIYHTKVHNEPNIDCISPYIPPKSKYPDLTISANCFSTQGKLNDHATISTTKSQNRLRRRELPRLSTLDESSNQALSPKKKSQSARTPSTNVEPGTFFITDLPTDTSNDEYIISTEHNAPSCSLPVPPEPETRLSHKNPIRRFSEIILRPKLTTRKSLDLNQIEDKHDKSLKAEHHRTSFKLPLINSCTSRKRIPKPVFDRDIILKSDPSIIISRDEGDLTLVTKPSQSKYEHEQIIIMETLDTSVGGTASKDSSVKNSIISRSLLPLLTLRNSRRNSISVM</sequence>
<keyword evidence="3" id="KW-1185">Reference proteome</keyword>
<evidence type="ECO:0000313" key="2">
    <source>
        <dbReference type="EMBL" id="KAL0490912.1"/>
    </source>
</evidence>
<dbReference type="AlphaFoldDB" id="A0AAW2ZQG6"/>
<evidence type="ECO:0000256" key="1">
    <source>
        <dbReference type="SAM" id="MobiDB-lite"/>
    </source>
</evidence>